<comment type="subcellular location">
    <subcellularLocation>
        <location evidence="1">Membrane</location>
    </subcellularLocation>
</comment>
<evidence type="ECO:0000256" key="1">
    <source>
        <dbReference type="ARBA" id="ARBA00004370"/>
    </source>
</evidence>
<dbReference type="CDD" id="cd21555">
    <property type="entry name" value="OmcS-like"/>
    <property type="match status" value="1"/>
</dbReference>
<keyword evidence="5" id="KW-0249">Electron transport</keyword>
<proteinExistence type="predicted"/>
<dbReference type="EMBL" id="MGDB01000106">
    <property type="protein sequence ID" value="OGL40193.1"/>
    <property type="molecule type" value="Genomic_DNA"/>
</dbReference>
<evidence type="ECO:0000313" key="9">
    <source>
        <dbReference type="Proteomes" id="UP000178526"/>
    </source>
</evidence>
<reference evidence="8 9" key="1">
    <citation type="journal article" date="2016" name="Nat. Commun.">
        <title>Thousands of microbial genomes shed light on interconnected biogeochemical processes in an aquifer system.</title>
        <authorList>
            <person name="Anantharaman K."/>
            <person name="Brown C.T."/>
            <person name="Hug L.A."/>
            <person name="Sharon I."/>
            <person name="Castelle C.J."/>
            <person name="Probst A.J."/>
            <person name="Thomas B.C."/>
            <person name="Singh A."/>
            <person name="Wilkins M.J."/>
            <person name="Karaoz U."/>
            <person name="Brodie E.L."/>
            <person name="Williams K.H."/>
            <person name="Hubbard S.S."/>
            <person name="Banfield J.F."/>
        </authorList>
    </citation>
    <scope>NUCLEOTIDE SEQUENCE [LARGE SCALE GENOMIC DNA]</scope>
</reference>
<keyword evidence="2" id="KW-0813">Transport</keyword>
<dbReference type="AlphaFoldDB" id="A0A1F7RF75"/>
<dbReference type="GO" id="GO:0046872">
    <property type="term" value="F:metal ion binding"/>
    <property type="evidence" value="ECO:0007669"/>
    <property type="project" value="UniProtKB-KW"/>
</dbReference>
<name>A0A1F7RF75_9BACT</name>
<organism evidence="8 9">
    <name type="scientific">Candidatus Schekmanbacteria bacterium GWA2_38_11</name>
    <dbReference type="NCBI Taxonomy" id="1817876"/>
    <lineage>
        <taxon>Bacteria</taxon>
        <taxon>Candidatus Schekmaniibacteriota</taxon>
    </lineage>
</organism>
<evidence type="ECO:0000256" key="3">
    <source>
        <dbReference type="ARBA" id="ARBA00022617"/>
    </source>
</evidence>
<comment type="caution">
    <text evidence="8">The sequence shown here is derived from an EMBL/GenBank/DDBJ whole genome shotgun (WGS) entry which is preliminary data.</text>
</comment>
<gene>
    <name evidence="8" type="ORF">A2042_09980</name>
</gene>
<dbReference type="Proteomes" id="UP000178526">
    <property type="component" value="Unassembled WGS sequence"/>
</dbReference>
<dbReference type="GO" id="GO:0009061">
    <property type="term" value="P:anaerobic respiration"/>
    <property type="evidence" value="ECO:0007669"/>
    <property type="project" value="TreeGrafter"/>
</dbReference>
<evidence type="ECO:0000256" key="5">
    <source>
        <dbReference type="ARBA" id="ARBA00022982"/>
    </source>
</evidence>
<dbReference type="InterPro" id="IPR036280">
    <property type="entry name" value="Multihaem_cyt_sf"/>
</dbReference>
<sequence length="419" mass="45133">MKILKMVSLFVFILPFLIILLCGKSYAFHNGGVGECTGCHSMHSTPSDGDYCLKGTDQSSTCLICHENSGDTGPTDYHISTADSDMPTSVPPKQRTPGGDFGWLKKSYTITIGNVTTIESGERHGHNIVAVDKNYVADNTNNTAPGGSFVSSDFSCISCHDPHGKYRRLGDGTIITKGAPIMASGSYDNSPDPVAGETAVGVYRLLGGIGFTNSKTSNVSFTVNPPTAVAPSNYNRSESSTQTYVAYGKGMSRWCANCHSDMHSDTGKLLHPCDRTFGSSLANNYNSYVKSGDTTGVQASSYLSLVPYEENSTDYSSLKTIAGKSGSSPLSGPASNSQVMCLSCHRAHATGWNHMFRWSNEVDFIVYNSLWPGTDTTPDNPEFSLGRLGAETQAAYYDRPATIFASYQRILCNKCHNMD</sequence>
<evidence type="ECO:0000256" key="7">
    <source>
        <dbReference type="ARBA" id="ARBA00023136"/>
    </source>
</evidence>
<keyword evidence="7" id="KW-0472">Membrane</keyword>
<evidence type="ECO:0000256" key="2">
    <source>
        <dbReference type="ARBA" id="ARBA00022448"/>
    </source>
</evidence>
<keyword evidence="3" id="KW-0349">Heme</keyword>
<accession>A0A1F7RF75</accession>
<evidence type="ECO:0000313" key="8">
    <source>
        <dbReference type="EMBL" id="OGL40193.1"/>
    </source>
</evidence>
<keyword evidence="4" id="KW-0479">Metal-binding</keyword>
<dbReference type="PANTHER" id="PTHR30333">
    <property type="entry name" value="CYTOCHROME C-TYPE PROTEIN"/>
    <property type="match status" value="1"/>
</dbReference>
<dbReference type="PANTHER" id="PTHR30333:SF1">
    <property type="entry name" value="CYTOCHROME C-TYPE PROTEIN NAPC"/>
    <property type="match status" value="1"/>
</dbReference>
<dbReference type="InterPro" id="IPR051174">
    <property type="entry name" value="Cytochrome_c-type_ET"/>
</dbReference>
<dbReference type="GO" id="GO:0009055">
    <property type="term" value="F:electron transfer activity"/>
    <property type="evidence" value="ECO:0007669"/>
    <property type="project" value="TreeGrafter"/>
</dbReference>
<evidence type="ECO:0000256" key="4">
    <source>
        <dbReference type="ARBA" id="ARBA00022723"/>
    </source>
</evidence>
<keyword evidence="6" id="KW-0408">Iron</keyword>
<dbReference type="GO" id="GO:0016020">
    <property type="term" value="C:membrane"/>
    <property type="evidence" value="ECO:0007669"/>
    <property type="project" value="UniProtKB-SubCell"/>
</dbReference>
<protein>
    <submittedName>
        <fullName evidence="8">Uncharacterized protein</fullName>
    </submittedName>
</protein>
<evidence type="ECO:0000256" key="6">
    <source>
        <dbReference type="ARBA" id="ARBA00023004"/>
    </source>
</evidence>
<dbReference type="SUPFAM" id="SSF48695">
    <property type="entry name" value="Multiheme cytochromes"/>
    <property type="match status" value="1"/>
</dbReference>